<keyword evidence="3" id="KW-1185">Reference proteome</keyword>
<proteinExistence type="predicted"/>
<feature type="region of interest" description="Disordered" evidence="1">
    <location>
        <begin position="1"/>
        <end position="39"/>
    </location>
</feature>
<sequence length="157" mass="16561">MIKSENPGEDASGDDRSQGGSRPAPFNLGDGSGRISVDTDQLNRGAAGFESAADRFRHYANSNRELASYAPLPSGEGDESWNAFAPKYYKRSEEYLNGLAGLAKAMGIITTSVKQFSAYCAGVEANATDIALKALNLEGTPDPGNVPGRQADGDGRR</sequence>
<dbReference type="Proteomes" id="UP000199503">
    <property type="component" value="Unassembled WGS sequence"/>
</dbReference>
<organism evidence="2 3">
    <name type="scientific">Lentzea albida</name>
    <dbReference type="NCBI Taxonomy" id="65499"/>
    <lineage>
        <taxon>Bacteria</taxon>
        <taxon>Bacillati</taxon>
        <taxon>Actinomycetota</taxon>
        <taxon>Actinomycetes</taxon>
        <taxon>Pseudonocardiales</taxon>
        <taxon>Pseudonocardiaceae</taxon>
        <taxon>Lentzea</taxon>
    </lineage>
</organism>
<reference evidence="3" key="1">
    <citation type="submission" date="2016-10" db="EMBL/GenBank/DDBJ databases">
        <authorList>
            <person name="Varghese N."/>
            <person name="Submissions S."/>
        </authorList>
    </citation>
    <scope>NUCLEOTIDE SEQUENCE [LARGE SCALE GENOMIC DNA]</scope>
    <source>
        <strain evidence="3">DSM 44437</strain>
    </source>
</reference>
<dbReference type="RefSeq" id="WP_089919649.1">
    <property type="nucleotide sequence ID" value="NZ_FOFV01000009.1"/>
</dbReference>
<name>A0A1H9PUV1_9PSEU</name>
<dbReference type="OrthoDB" id="3698924at2"/>
<protein>
    <recommendedName>
        <fullName evidence="4">Excreted virulence factor EspC, type VII ESX diderm</fullName>
    </recommendedName>
</protein>
<evidence type="ECO:0000313" key="3">
    <source>
        <dbReference type="Proteomes" id="UP000199503"/>
    </source>
</evidence>
<evidence type="ECO:0008006" key="4">
    <source>
        <dbReference type="Google" id="ProtNLM"/>
    </source>
</evidence>
<dbReference type="EMBL" id="FOFV01000009">
    <property type="protein sequence ID" value="SER51991.1"/>
    <property type="molecule type" value="Genomic_DNA"/>
</dbReference>
<gene>
    <name evidence="2" type="ORF">SAMN04488000_109271</name>
</gene>
<feature type="region of interest" description="Disordered" evidence="1">
    <location>
        <begin position="137"/>
        <end position="157"/>
    </location>
</feature>
<evidence type="ECO:0000313" key="2">
    <source>
        <dbReference type="EMBL" id="SER51991.1"/>
    </source>
</evidence>
<dbReference type="STRING" id="65499.SAMN04488000_109271"/>
<evidence type="ECO:0000256" key="1">
    <source>
        <dbReference type="SAM" id="MobiDB-lite"/>
    </source>
</evidence>
<accession>A0A1H9PUV1</accession>
<dbReference type="AlphaFoldDB" id="A0A1H9PUV1"/>